<accession>A0A3P6U3D7</accession>
<evidence type="ECO:0000256" key="1">
    <source>
        <dbReference type="SAM" id="Phobius"/>
    </source>
</evidence>
<proteinExistence type="predicted"/>
<name>A0A3P6U3D7_CYLGO</name>
<evidence type="ECO:0000313" key="2">
    <source>
        <dbReference type="EMBL" id="VDK85660.1"/>
    </source>
</evidence>
<dbReference type="OrthoDB" id="20368at2759"/>
<organism evidence="2 3">
    <name type="scientific">Cylicostephanus goldi</name>
    <name type="common">Nematode worm</name>
    <dbReference type="NCBI Taxonomy" id="71465"/>
    <lineage>
        <taxon>Eukaryota</taxon>
        <taxon>Metazoa</taxon>
        <taxon>Ecdysozoa</taxon>
        <taxon>Nematoda</taxon>
        <taxon>Chromadorea</taxon>
        <taxon>Rhabditida</taxon>
        <taxon>Rhabditina</taxon>
        <taxon>Rhabditomorpha</taxon>
        <taxon>Strongyloidea</taxon>
        <taxon>Strongylidae</taxon>
        <taxon>Cylicostephanus</taxon>
    </lineage>
</organism>
<dbReference type="Proteomes" id="UP000271889">
    <property type="component" value="Unassembled WGS sequence"/>
</dbReference>
<keyword evidence="1" id="KW-1133">Transmembrane helix</keyword>
<gene>
    <name evidence="2" type="ORF">CGOC_LOCUS8483</name>
</gene>
<dbReference type="EMBL" id="UYRV01031246">
    <property type="protein sequence ID" value="VDK85660.1"/>
    <property type="molecule type" value="Genomic_DNA"/>
</dbReference>
<reference evidence="2 3" key="1">
    <citation type="submission" date="2018-11" db="EMBL/GenBank/DDBJ databases">
        <authorList>
            <consortium name="Pathogen Informatics"/>
        </authorList>
    </citation>
    <scope>NUCLEOTIDE SEQUENCE [LARGE SCALE GENOMIC DNA]</scope>
</reference>
<keyword evidence="1" id="KW-0812">Transmembrane</keyword>
<protein>
    <submittedName>
        <fullName evidence="2">Uncharacterized protein</fullName>
    </submittedName>
</protein>
<feature type="transmembrane region" description="Helical" evidence="1">
    <location>
        <begin position="122"/>
        <end position="146"/>
    </location>
</feature>
<evidence type="ECO:0000313" key="3">
    <source>
        <dbReference type="Proteomes" id="UP000271889"/>
    </source>
</evidence>
<keyword evidence="1" id="KW-0472">Membrane</keyword>
<dbReference type="AlphaFoldDB" id="A0A3P6U3D7"/>
<sequence>MRSKVRHLWQDSHAILWSSSAMLKFPLRHPYARYVAYTIITVETLFFSLNIPRVASRVVQFLRLRNFQECSDELLVGMDQQLKLLEDDCATYRQLIDMLKEQYSNADVASLKKTLRNLQVEFWIHFYLLSRLLIIHFNFSALWISFSVYH</sequence>
<keyword evidence="3" id="KW-1185">Reference proteome</keyword>